<feature type="compositionally biased region" description="Low complexity" evidence="8">
    <location>
        <begin position="106"/>
        <end position="120"/>
    </location>
</feature>
<dbReference type="PROSITE" id="PS51837">
    <property type="entry name" value="LITAF"/>
    <property type="match status" value="1"/>
</dbReference>
<keyword evidence="6" id="KW-0862">Zinc</keyword>
<feature type="domain" description="LITAF" evidence="9">
    <location>
        <begin position="131"/>
        <end position="213"/>
    </location>
</feature>
<organism evidence="10 11">
    <name type="scientific">Owenia fusiformis</name>
    <name type="common">Polychaete worm</name>
    <dbReference type="NCBI Taxonomy" id="6347"/>
    <lineage>
        <taxon>Eukaryota</taxon>
        <taxon>Metazoa</taxon>
        <taxon>Spiralia</taxon>
        <taxon>Lophotrochozoa</taxon>
        <taxon>Annelida</taxon>
        <taxon>Polychaeta</taxon>
        <taxon>Sedentaria</taxon>
        <taxon>Canalipalpata</taxon>
        <taxon>Sabellida</taxon>
        <taxon>Oweniida</taxon>
        <taxon>Oweniidae</taxon>
        <taxon>Owenia</taxon>
    </lineage>
</organism>
<evidence type="ECO:0000313" key="11">
    <source>
        <dbReference type="Proteomes" id="UP000749559"/>
    </source>
</evidence>
<evidence type="ECO:0000256" key="7">
    <source>
        <dbReference type="ARBA" id="ARBA00023136"/>
    </source>
</evidence>
<evidence type="ECO:0000256" key="5">
    <source>
        <dbReference type="ARBA" id="ARBA00022723"/>
    </source>
</evidence>
<evidence type="ECO:0000256" key="3">
    <source>
        <dbReference type="ARBA" id="ARBA00004630"/>
    </source>
</evidence>
<evidence type="ECO:0000256" key="1">
    <source>
        <dbReference type="ARBA" id="ARBA00004414"/>
    </source>
</evidence>
<evidence type="ECO:0000256" key="6">
    <source>
        <dbReference type="ARBA" id="ARBA00022833"/>
    </source>
</evidence>
<proteinExistence type="inferred from homology"/>
<feature type="compositionally biased region" description="Low complexity" evidence="8">
    <location>
        <begin position="53"/>
        <end position="80"/>
    </location>
</feature>
<comment type="subcellular location">
    <subcellularLocation>
        <location evidence="2">Endosome membrane</location>
        <topology evidence="2">Peripheral membrane protein</topology>
    </subcellularLocation>
    <subcellularLocation>
        <location evidence="1">Late endosome membrane</location>
    </subcellularLocation>
    <subcellularLocation>
        <location evidence="3">Lysosome membrane</location>
        <topology evidence="3">Peripheral membrane protein</topology>
        <orientation evidence="3">Cytoplasmic side</orientation>
    </subcellularLocation>
</comment>
<dbReference type="SMART" id="SM00714">
    <property type="entry name" value="LITAF"/>
    <property type="match status" value="1"/>
</dbReference>
<evidence type="ECO:0000256" key="2">
    <source>
        <dbReference type="ARBA" id="ARBA00004481"/>
    </source>
</evidence>
<reference evidence="10" key="1">
    <citation type="submission" date="2022-03" db="EMBL/GenBank/DDBJ databases">
        <authorList>
            <person name="Martin C."/>
        </authorList>
    </citation>
    <scope>NUCLEOTIDE SEQUENCE</scope>
</reference>
<dbReference type="Proteomes" id="UP000749559">
    <property type="component" value="Unassembled WGS sequence"/>
</dbReference>
<dbReference type="Pfam" id="PF10601">
    <property type="entry name" value="zf-LITAF-like"/>
    <property type="match status" value="1"/>
</dbReference>
<dbReference type="GO" id="GO:0008270">
    <property type="term" value="F:zinc ion binding"/>
    <property type="evidence" value="ECO:0007669"/>
    <property type="project" value="TreeGrafter"/>
</dbReference>
<dbReference type="GO" id="GO:0005765">
    <property type="term" value="C:lysosomal membrane"/>
    <property type="evidence" value="ECO:0007669"/>
    <property type="project" value="UniProtKB-SubCell"/>
</dbReference>
<sequence length="227" mass="23992">MTDAAPPTYGSVAQQNPAATPATNPTFTTESNQMQPGGGSTYPPAVQPPAPVQAPGAQAAGGAPYATPYPQPGQQMPGKEYPQEPPPKYEAPGGAGAPGYPPQGAYPPQGSYPQGSYPQGYQQQTVMAQPVQQTVIVQSSQLGPHPKMMECPHCHATVTTTVTYQSGGLTWLSAGLLCLFGCWMGCCLIPFCIDDLQDADHGFCDRHFLNTPRRMGLLLVFHPAVHQ</sequence>
<evidence type="ECO:0000313" key="10">
    <source>
        <dbReference type="EMBL" id="CAH1787014.1"/>
    </source>
</evidence>
<comment type="caution">
    <text evidence="10">The sequence shown here is derived from an EMBL/GenBank/DDBJ whole genome shotgun (WGS) entry which is preliminary data.</text>
</comment>
<keyword evidence="7" id="KW-0472">Membrane</keyword>
<evidence type="ECO:0000259" key="9">
    <source>
        <dbReference type="PROSITE" id="PS51837"/>
    </source>
</evidence>
<dbReference type="PANTHER" id="PTHR23292">
    <property type="entry name" value="LIPOPOLYSACCHARIDE-INDUCED TUMOR NECROSIS FACTOR-ALPHA FACTOR"/>
    <property type="match status" value="1"/>
</dbReference>
<name>A0A8S4P6F0_OWEFU</name>
<dbReference type="GO" id="GO:0031902">
    <property type="term" value="C:late endosome membrane"/>
    <property type="evidence" value="ECO:0007669"/>
    <property type="project" value="UniProtKB-SubCell"/>
</dbReference>
<dbReference type="InterPro" id="IPR006629">
    <property type="entry name" value="LITAF"/>
</dbReference>
<comment type="similarity">
    <text evidence="4">Belongs to the CDIP1/LITAF family.</text>
</comment>
<gene>
    <name evidence="10" type="ORF">OFUS_LOCUS12800</name>
</gene>
<protein>
    <recommendedName>
        <fullName evidence="9">LITAF domain-containing protein</fullName>
    </recommendedName>
</protein>
<dbReference type="EMBL" id="CAIIXF020000006">
    <property type="protein sequence ID" value="CAH1787014.1"/>
    <property type="molecule type" value="Genomic_DNA"/>
</dbReference>
<evidence type="ECO:0000256" key="8">
    <source>
        <dbReference type="SAM" id="MobiDB-lite"/>
    </source>
</evidence>
<dbReference type="OrthoDB" id="5599753at2759"/>
<keyword evidence="5" id="KW-0479">Metal-binding</keyword>
<dbReference type="PANTHER" id="PTHR23292:SF6">
    <property type="entry name" value="FI16602P1-RELATED"/>
    <property type="match status" value="1"/>
</dbReference>
<dbReference type="InterPro" id="IPR037519">
    <property type="entry name" value="LITAF_fam"/>
</dbReference>
<dbReference type="AlphaFoldDB" id="A0A8S4P6F0"/>
<feature type="region of interest" description="Disordered" evidence="8">
    <location>
        <begin position="1"/>
        <end position="120"/>
    </location>
</feature>
<evidence type="ECO:0000256" key="4">
    <source>
        <dbReference type="ARBA" id="ARBA00005975"/>
    </source>
</evidence>
<accession>A0A8S4P6F0</accession>
<keyword evidence="11" id="KW-1185">Reference proteome</keyword>
<feature type="compositionally biased region" description="Low complexity" evidence="8">
    <location>
        <begin position="13"/>
        <end position="29"/>
    </location>
</feature>